<proteinExistence type="predicted"/>
<feature type="compositionally biased region" description="Polar residues" evidence="1">
    <location>
        <begin position="342"/>
        <end position="356"/>
    </location>
</feature>
<sequence length="379" mass="42391">MANTRWSPEADLLCVWLAGGVYQYEMQQIRQNPEENNRKIKQNSKRCRNSVNGAWFFDQDVFVVVANFMNALNEIVPFESKRTISSLALRNHLGYCQGDWKRPAKTLKRAETVLPDHILPGEFGQFGLRAVLEATIALVPDAKNDTSEWRNSLWRWKGYFPELEMPAARSTVQETALTQRDTSWELEVPVRDHMIDPNSYQGTFHKAGLDQPGFEHQSLSYSGAYGFPSEIYGDLNPSWNPSTLSDPSQYNLLPQNSMESDLFGPYGHSIPQSNSGGGVPLHSSNQYSNPSTYYSNSGEFNSHQFPSQFDSGGGAPLNSSNQYPSASTHTSNFGDFDPPHILSQSNSGGDGTSRSFHSPPDPWGQNPSQGYHYTGFRDL</sequence>
<dbReference type="OrthoDB" id="3526051at2759"/>
<dbReference type="EMBL" id="JAPEIS010000006">
    <property type="protein sequence ID" value="KAJ8065511.1"/>
    <property type="molecule type" value="Genomic_DNA"/>
</dbReference>
<evidence type="ECO:0000313" key="3">
    <source>
        <dbReference type="Proteomes" id="UP001152300"/>
    </source>
</evidence>
<name>A0A9X0AMH2_9HELO</name>
<feature type="compositionally biased region" description="Polar residues" evidence="1">
    <location>
        <begin position="282"/>
        <end position="310"/>
    </location>
</feature>
<gene>
    <name evidence="2" type="ORF">OCU04_006192</name>
</gene>
<protein>
    <submittedName>
        <fullName evidence="2">Uncharacterized protein</fullName>
    </submittedName>
</protein>
<dbReference type="AlphaFoldDB" id="A0A9X0AMH2"/>
<dbReference type="Proteomes" id="UP001152300">
    <property type="component" value="Unassembled WGS sequence"/>
</dbReference>
<comment type="caution">
    <text evidence="2">The sequence shown here is derived from an EMBL/GenBank/DDBJ whole genome shotgun (WGS) entry which is preliminary data.</text>
</comment>
<feature type="region of interest" description="Disordered" evidence="1">
    <location>
        <begin position="262"/>
        <end position="379"/>
    </location>
</feature>
<accession>A0A9X0AMH2</accession>
<evidence type="ECO:0000313" key="2">
    <source>
        <dbReference type="EMBL" id="KAJ8065511.1"/>
    </source>
</evidence>
<feature type="compositionally biased region" description="Polar residues" evidence="1">
    <location>
        <begin position="317"/>
        <end position="333"/>
    </location>
</feature>
<reference evidence="2" key="1">
    <citation type="submission" date="2022-11" db="EMBL/GenBank/DDBJ databases">
        <title>Genome Resource of Sclerotinia nivalis Strain SnTB1, a Plant Pathogen Isolated from American Ginseng.</title>
        <authorList>
            <person name="Fan S."/>
        </authorList>
    </citation>
    <scope>NUCLEOTIDE SEQUENCE</scope>
    <source>
        <strain evidence="2">SnTB1</strain>
    </source>
</reference>
<organism evidence="2 3">
    <name type="scientific">Sclerotinia nivalis</name>
    <dbReference type="NCBI Taxonomy" id="352851"/>
    <lineage>
        <taxon>Eukaryota</taxon>
        <taxon>Fungi</taxon>
        <taxon>Dikarya</taxon>
        <taxon>Ascomycota</taxon>
        <taxon>Pezizomycotina</taxon>
        <taxon>Leotiomycetes</taxon>
        <taxon>Helotiales</taxon>
        <taxon>Sclerotiniaceae</taxon>
        <taxon>Sclerotinia</taxon>
    </lineage>
</organism>
<evidence type="ECO:0000256" key="1">
    <source>
        <dbReference type="SAM" id="MobiDB-lite"/>
    </source>
</evidence>
<keyword evidence="3" id="KW-1185">Reference proteome</keyword>